<dbReference type="RefSeq" id="WP_047875131.1">
    <property type="nucleotide sequence ID" value="NZ_BMYC01000015.1"/>
</dbReference>
<dbReference type="PATRIC" id="fig|754436.4.peg.3081"/>
<evidence type="ECO:0000313" key="2">
    <source>
        <dbReference type="EMBL" id="KLV00193.1"/>
    </source>
</evidence>
<dbReference type="Proteomes" id="UP000036426">
    <property type="component" value="Unassembled WGS sequence"/>
</dbReference>
<protein>
    <submittedName>
        <fullName evidence="2">Uncharacterized protein</fullName>
    </submittedName>
</protein>
<gene>
    <name evidence="2" type="ORF">ABT58_14530</name>
</gene>
<reference evidence="2 3" key="1">
    <citation type="submission" date="2015-05" db="EMBL/GenBank/DDBJ databases">
        <title>Photobacterium galathea sp. nov.</title>
        <authorList>
            <person name="Machado H."/>
            <person name="Gram L."/>
        </authorList>
    </citation>
    <scope>NUCLEOTIDE SEQUENCE [LARGE SCALE GENOMIC DNA]</scope>
    <source>
        <strain evidence="2 3">DSM 25995</strain>
    </source>
</reference>
<keyword evidence="1" id="KW-0812">Transmembrane</keyword>
<keyword evidence="3" id="KW-1185">Reference proteome</keyword>
<keyword evidence="1" id="KW-0472">Membrane</keyword>
<keyword evidence="1" id="KW-1133">Transmembrane helix</keyword>
<dbReference type="AlphaFoldDB" id="A0A0J1GKH3"/>
<dbReference type="EMBL" id="LDOV01000025">
    <property type="protein sequence ID" value="KLV00193.1"/>
    <property type="molecule type" value="Genomic_DNA"/>
</dbReference>
<name>A0A0J1GKH3_9GAMM</name>
<organism evidence="2 3">
    <name type="scientific">Photobacterium aphoticum</name>
    <dbReference type="NCBI Taxonomy" id="754436"/>
    <lineage>
        <taxon>Bacteria</taxon>
        <taxon>Pseudomonadati</taxon>
        <taxon>Pseudomonadota</taxon>
        <taxon>Gammaproteobacteria</taxon>
        <taxon>Vibrionales</taxon>
        <taxon>Vibrionaceae</taxon>
        <taxon>Photobacterium</taxon>
    </lineage>
</organism>
<evidence type="ECO:0000313" key="3">
    <source>
        <dbReference type="Proteomes" id="UP000036426"/>
    </source>
</evidence>
<feature type="transmembrane region" description="Helical" evidence="1">
    <location>
        <begin position="61"/>
        <end position="88"/>
    </location>
</feature>
<accession>A0A0J1GKH3</accession>
<evidence type="ECO:0000256" key="1">
    <source>
        <dbReference type="SAM" id="Phobius"/>
    </source>
</evidence>
<sequence length="113" mass="11604">MDVVLLILVLLGFTVLSIKLAAHFLDVDSPGAVRCVFATVLAVIISSVLSVLIGTGGPSMVVSFFVTAVMYTLVFSVNTIVGFVLAAVATGIQVAFFFVALALGLSVVGLNLA</sequence>
<comment type="caution">
    <text evidence="2">The sequence shown here is derived from an EMBL/GenBank/DDBJ whole genome shotgun (WGS) entry which is preliminary data.</text>
</comment>
<feature type="transmembrane region" description="Helical" evidence="1">
    <location>
        <begin position="94"/>
        <end position="112"/>
    </location>
</feature>
<feature type="transmembrane region" description="Helical" evidence="1">
    <location>
        <begin position="31"/>
        <end position="54"/>
    </location>
</feature>
<proteinExistence type="predicted"/>